<gene>
    <name evidence="7" type="primary">lptC</name>
    <name evidence="7" type="ORF">G5B42_02680</name>
</gene>
<proteinExistence type="predicted"/>
<evidence type="ECO:0000256" key="3">
    <source>
        <dbReference type="ARBA" id="ARBA00022692"/>
    </source>
</evidence>
<dbReference type="RefSeq" id="WP_181338899.1">
    <property type="nucleotide sequence ID" value="NZ_JAAKDE010000004.1"/>
</dbReference>
<evidence type="ECO:0000256" key="2">
    <source>
        <dbReference type="ARBA" id="ARBA00022519"/>
    </source>
</evidence>
<keyword evidence="3 6" id="KW-0812">Transmembrane</keyword>
<protein>
    <submittedName>
        <fullName evidence="7">LPS export ABC transporter periplasmic protein LptC</fullName>
    </submittedName>
</protein>
<keyword evidence="1" id="KW-1003">Cell membrane</keyword>
<dbReference type="EMBL" id="JAAKDE010000004">
    <property type="protein sequence ID" value="MBA2132451.1"/>
    <property type="molecule type" value="Genomic_DNA"/>
</dbReference>
<dbReference type="Proteomes" id="UP000657177">
    <property type="component" value="Unassembled WGS sequence"/>
</dbReference>
<evidence type="ECO:0000256" key="4">
    <source>
        <dbReference type="ARBA" id="ARBA00022989"/>
    </source>
</evidence>
<name>A0A8J6LIA7_9FIRM</name>
<evidence type="ECO:0000256" key="5">
    <source>
        <dbReference type="ARBA" id="ARBA00023136"/>
    </source>
</evidence>
<dbReference type="GO" id="GO:0015221">
    <property type="term" value="F:lipopolysaccharide transmembrane transporter activity"/>
    <property type="evidence" value="ECO:0007669"/>
    <property type="project" value="InterPro"/>
</dbReference>
<keyword evidence="4 6" id="KW-1133">Transmembrane helix</keyword>
<reference evidence="7" key="1">
    <citation type="submission" date="2020-06" db="EMBL/GenBank/DDBJ databases">
        <title>Novel chitinolytic bacterium.</title>
        <authorList>
            <person name="Ungkulpasvich U."/>
            <person name="Kosugi A."/>
            <person name="Uke A."/>
        </authorList>
    </citation>
    <scope>NUCLEOTIDE SEQUENCE</scope>
    <source>
        <strain evidence="7">UUS1-1</strain>
    </source>
</reference>
<comment type="caution">
    <text evidence="7">The sequence shown here is derived from an EMBL/GenBank/DDBJ whole genome shotgun (WGS) entry which is preliminary data.</text>
</comment>
<dbReference type="InterPro" id="IPR010664">
    <property type="entry name" value="LipoPS_assembly_LptC-rel"/>
</dbReference>
<evidence type="ECO:0000313" key="7">
    <source>
        <dbReference type="EMBL" id="MBA2132451.1"/>
    </source>
</evidence>
<dbReference type="GO" id="GO:0030288">
    <property type="term" value="C:outer membrane-bounded periplasmic space"/>
    <property type="evidence" value="ECO:0007669"/>
    <property type="project" value="TreeGrafter"/>
</dbReference>
<keyword evidence="8" id="KW-1185">Reference proteome</keyword>
<dbReference type="AlphaFoldDB" id="A0A8J6LIA7"/>
<dbReference type="InterPro" id="IPR052363">
    <property type="entry name" value="LPS_export_LptC"/>
</dbReference>
<organism evidence="7 8">
    <name type="scientific">Capillibacterium thermochitinicola</name>
    <dbReference type="NCBI Taxonomy" id="2699427"/>
    <lineage>
        <taxon>Bacteria</taxon>
        <taxon>Bacillati</taxon>
        <taxon>Bacillota</taxon>
        <taxon>Capillibacterium</taxon>
    </lineage>
</organism>
<evidence type="ECO:0000256" key="6">
    <source>
        <dbReference type="SAM" id="Phobius"/>
    </source>
</evidence>
<dbReference type="InterPro" id="IPR026265">
    <property type="entry name" value="LptC"/>
</dbReference>
<evidence type="ECO:0000313" key="8">
    <source>
        <dbReference type="Proteomes" id="UP000657177"/>
    </source>
</evidence>
<keyword evidence="2" id="KW-0997">Cell inner membrane</keyword>
<sequence length="211" mass="24163">MSSGKQRWRLFLTILCGLGVGVLLYMSWRPEIPLDPRQKPLNERGVALFNSRYEGWEGAKRIWTLEAAEIFRTTDGKTVNFRGIENIRLYQEDDRILAIKADTGRLDLKQNVLTLTGVQGEINGGRLHTVGLKVDLERKEIASTHPLSFAKEGLELQANRMEGNFETEEYLFSGDLEVVQGKHRSRGQVFTYYAKEDRFELKGDVEVELEL</sequence>
<feature type="transmembrane region" description="Helical" evidence="6">
    <location>
        <begin position="7"/>
        <end position="28"/>
    </location>
</feature>
<dbReference type="NCBIfam" id="TIGR04409">
    <property type="entry name" value="LptC_YrbK"/>
    <property type="match status" value="1"/>
</dbReference>
<keyword evidence="5 6" id="KW-0472">Membrane</keyword>
<dbReference type="GO" id="GO:0005886">
    <property type="term" value="C:plasma membrane"/>
    <property type="evidence" value="ECO:0007669"/>
    <property type="project" value="InterPro"/>
</dbReference>
<dbReference type="PANTHER" id="PTHR37481">
    <property type="entry name" value="LIPOPOLYSACCHARIDE EXPORT SYSTEM PROTEIN LPTC"/>
    <property type="match status" value="1"/>
</dbReference>
<dbReference type="PANTHER" id="PTHR37481:SF1">
    <property type="entry name" value="LIPOPOLYSACCHARIDE EXPORT SYSTEM PROTEIN LPTC"/>
    <property type="match status" value="1"/>
</dbReference>
<dbReference type="Pfam" id="PF06835">
    <property type="entry name" value="LptC"/>
    <property type="match status" value="1"/>
</dbReference>
<accession>A0A8J6LIA7</accession>
<evidence type="ECO:0000256" key="1">
    <source>
        <dbReference type="ARBA" id="ARBA00022475"/>
    </source>
</evidence>
<dbReference type="Gene3D" id="2.60.450.10">
    <property type="entry name" value="Lipopolysaccharide (LPS) transport protein A like domain"/>
    <property type="match status" value="1"/>
</dbReference>
<dbReference type="GO" id="GO:0017089">
    <property type="term" value="F:glycolipid transfer activity"/>
    <property type="evidence" value="ECO:0007669"/>
    <property type="project" value="TreeGrafter"/>
</dbReference>